<evidence type="ECO:0000313" key="2">
    <source>
        <dbReference type="EMBL" id="OHS96487.1"/>
    </source>
</evidence>
<name>A0A1J4JDX1_9EUKA</name>
<proteinExistence type="predicted"/>
<accession>A0A1J4JDX1</accession>
<gene>
    <name evidence="2" type="ORF">TRFO_37345</name>
</gene>
<dbReference type="Proteomes" id="UP000179807">
    <property type="component" value="Unassembled WGS sequence"/>
</dbReference>
<dbReference type="Gene3D" id="1.25.40.570">
    <property type="match status" value="1"/>
</dbReference>
<dbReference type="EMBL" id="MLAK01001173">
    <property type="protein sequence ID" value="OHS96487.1"/>
    <property type="molecule type" value="Genomic_DNA"/>
</dbReference>
<evidence type="ECO:0000313" key="3">
    <source>
        <dbReference type="Proteomes" id="UP000179807"/>
    </source>
</evidence>
<dbReference type="PANTHER" id="PTHR10678">
    <property type="entry name" value="26S PROTEASOME NON-ATPASE REGULATORY SUBUNIT 11/COP9 SIGNALOSOME COMPLEX SUBUNIT 2"/>
    <property type="match status" value="1"/>
</dbReference>
<comment type="caution">
    <text evidence="2">The sequence shown here is derived from an EMBL/GenBank/DDBJ whole genome shotgun (WGS) entry which is preliminary data.</text>
</comment>
<organism evidence="2 3">
    <name type="scientific">Tritrichomonas foetus</name>
    <dbReference type="NCBI Taxonomy" id="1144522"/>
    <lineage>
        <taxon>Eukaryota</taxon>
        <taxon>Metamonada</taxon>
        <taxon>Parabasalia</taxon>
        <taxon>Tritrichomonadida</taxon>
        <taxon>Tritrichomonadidae</taxon>
        <taxon>Tritrichomonas</taxon>
    </lineage>
</organism>
<reference evidence="2" key="1">
    <citation type="submission" date="2016-10" db="EMBL/GenBank/DDBJ databases">
        <authorList>
            <person name="Benchimol M."/>
            <person name="Almeida L.G."/>
            <person name="Vasconcelos A.T."/>
            <person name="Perreira-Neves A."/>
            <person name="Rosa I.A."/>
            <person name="Tasca T."/>
            <person name="Bogo M.R."/>
            <person name="de Souza W."/>
        </authorList>
    </citation>
    <scope>NUCLEOTIDE SEQUENCE [LARGE SCALE GENOMIC DNA]</scope>
    <source>
        <strain evidence="2">K</strain>
    </source>
</reference>
<dbReference type="InterPro" id="IPR036390">
    <property type="entry name" value="WH_DNA-bd_sf"/>
</dbReference>
<dbReference type="GeneID" id="94846072"/>
<dbReference type="AlphaFoldDB" id="A0A1J4JDX1"/>
<dbReference type="PROSITE" id="PS50250">
    <property type="entry name" value="PCI"/>
    <property type="match status" value="1"/>
</dbReference>
<dbReference type="InterPro" id="IPR000717">
    <property type="entry name" value="PCI_dom"/>
</dbReference>
<dbReference type="VEuPathDB" id="TrichDB:TRFO_37345"/>
<evidence type="ECO:0000259" key="1">
    <source>
        <dbReference type="PROSITE" id="PS50250"/>
    </source>
</evidence>
<dbReference type="InterPro" id="IPR050871">
    <property type="entry name" value="26S_Proteasome/COP9_Components"/>
</dbReference>
<sequence>MSDEEIYFESDDGDEQQVVEDYQEADYIEEDTLDTPEKKYKAAKDSVGFDDYFAIDTFYDVYCDETAREKIRRKSLKKAAITLSQHDDDIERILGALTDICQAYEDKFFDKDDLFETVTGMLSNLMKSNSALLTFLEAATEKVKLEGIDQTFFIDLKLRQCELMMLNQDYEKAKEYLTEIQPMLHFPPKEDDIIMCSSCIRFLTIKIEFADLFNREDKMINLFRQSQNISQVSLSTNQKALLTKIEGIVLLKERKFKEAKEQLFKSFELFDEVGSVQRVRVIPYCALAEMLTRGLMSLFMNPKVIPFKQHEKVMAIEQLYNAYMSNNILRYNELIEPASKLFSDNPFYHQLILEIRQYVLRGALFAFCRSFQRVGLNYAAQKLGSSPEEIKKQIMDLILSHEIRALYDPKNDQIVIREAMKPSQYLLNTNSMIEAMENYVDKMTNDIPIIY</sequence>
<dbReference type="OrthoDB" id="194139at2759"/>
<protein>
    <submittedName>
        <fullName evidence="2">Cop9 signalosome complex subunit</fullName>
    </submittedName>
</protein>
<keyword evidence="3" id="KW-1185">Reference proteome</keyword>
<dbReference type="Pfam" id="PF01399">
    <property type="entry name" value="PCI"/>
    <property type="match status" value="1"/>
</dbReference>
<dbReference type="RefSeq" id="XP_068349624.1">
    <property type="nucleotide sequence ID" value="XM_068511368.1"/>
</dbReference>
<dbReference type="SUPFAM" id="SSF46785">
    <property type="entry name" value="Winged helix' DNA-binding domain"/>
    <property type="match status" value="1"/>
</dbReference>
<feature type="domain" description="PCI" evidence="1">
    <location>
        <begin position="255"/>
        <end position="421"/>
    </location>
</feature>